<dbReference type="AlphaFoldDB" id="A0A2R6X421"/>
<sequence length="258" mass="30230">MQFTLIDLRTGGGMDPDTERELAAVIMEEASRLRTQAERDGVAAYLAKPAVRGRPNPQFLQATVRSIQQSNRIVEVNEMWRRRSVELEYEQKRSRRHDGPRKDFHLERDNSSHDSVIEDIREDGLGDEELEEFLRSRVKRGRGAVGSRMDETGPYLPISQEILPGRTSVTDVRVKEDWEERIAGPEVGPSLPEDMQRDWKRKKLKSKRKDSTADEAEDEDSQSKRRKHRKERKRRKESRDRDSKKKRKSLEKSPKKRR</sequence>
<evidence type="ECO:0000256" key="1">
    <source>
        <dbReference type="SAM" id="MobiDB-lite"/>
    </source>
</evidence>
<proteinExistence type="predicted"/>
<dbReference type="OMA" id="HECSSEH"/>
<dbReference type="Gramene" id="Mp3g11680.1">
    <property type="protein sequence ID" value="Mp3g11680.1.cds"/>
    <property type="gene ID" value="Mp3g11680"/>
</dbReference>
<reference evidence="3" key="1">
    <citation type="journal article" date="2017" name="Cell">
        <title>Insights into land plant evolution garnered from the Marchantia polymorpha genome.</title>
        <authorList>
            <person name="Bowman J.L."/>
            <person name="Kohchi T."/>
            <person name="Yamato K.T."/>
            <person name="Jenkins J."/>
            <person name="Shu S."/>
            <person name="Ishizaki K."/>
            <person name="Yamaoka S."/>
            <person name="Nishihama R."/>
            <person name="Nakamura Y."/>
            <person name="Berger F."/>
            <person name="Adam C."/>
            <person name="Aki S.S."/>
            <person name="Althoff F."/>
            <person name="Araki T."/>
            <person name="Arteaga-Vazquez M.A."/>
            <person name="Balasubrmanian S."/>
            <person name="Barry K."/>
            <person name="Bauer D."/>
            <person name="Boehm C.R."/>
            <person name="Briginshaw L."/>
            <person name="Caballero-Perez J."/>
            <person name="Catarino B."/>
            <person name="Chen F."/>
            <person name="Chiyoda S."/>
            <person name="Chovatia M."/>
            <person name="Davies K.M."/>
            <person name="Delmans M."/>
            <person name="Demura T."/>
            <person name="Dierschke T."/>
            <person name="Dolan L."/>
            <person name="Dorantes-Acosta A.E."/>
            <person name="Eklund D.M."/>
            <person name="Florent S.N."/>
            <person name="Flores-Sandoval E."/>
            <person name="Fujiyama A."/>
            <person name="Fukuzawa H."/>
            <person name="Galik B."/>
            <person name="Grimanelli D."/>
            <person name="Grimwood J."/>
            <person name="Grossniklaus U."/>
            <person name="Hamada T."/>
            <person name="Haseloff J."/>
            <person name="Hetherington A.J."/>
            <person name="Higo A."/>
            <person name="Hirakawa Y."/>
            <person name="Hundley H.N."/>
            <person name="Ikeda Y."/>
            <person name="Inoue K."/>
            <person name="Inoue S.I."/>
            <person name="Ishida S."/>
            <person name="Jia Q."/>
            <person name="Kakita M."/>
            <person name="Kanazawa T."/>
            <person name="Kawai Y."/>
            <person name="Kawashima T."/>
            <person name="Kennedy M."/>
            <person name="Kinose K."/>
            <person name="Kinoshita T."/>
            <person name="Kohara Y."/>
            <person name="Koide E."/>
            <person name="Komatsu K."/>
            <person name="Kopischke S."/>
            <person name="Kubo M."/>
            <person name="Kyozuka J."/>
            <person name="Lagercrantz U."/>
            <person name="Lin S.S."/>
            <person name="Lindquist E."/>
            <person name="Lipzen A.M."/>
            <person name="Lu C.W."/>
            <person name="De Luna E."/>
            <person name="Martienssen R.A."/>
            <person name="Minamino N."/>
            <person name="Mizutani M."/>
            <person name="Mizutani M."/>
            <person name="Mochizuki N."/>
            <person name="Monte I."/>
            <person name="Mosher R."/>
            <person name="Nagasaki H."/>
            <person name="Nakagami H."/>
            <person name="Naramoto S."/>
            <person name="Nishitani K."/>
            <person name="Ohtani M."/>
            <person name="Okamoto T."/>
            <person name="Okumura M."/>
            <person name="Phillips J."/>
            <person name="Pollak B."/>
            <person name="Reinders A."/>
            <person name="Rovekamp M."/>
            <person name="Sano R."/>
            <person name="Sawa S."/>
            <person name="Schmid M.W."/>
            <person name="Shirakawa M."/>
            <person name="Solano R."/>
            <person name="Spunde A."/>
            <person name="Suetsugu N."/>
            <person name="Sugano S."/>
            <person name="Sugiyama A."/>
            <person name="Sun R."/>
            <person name="Suzuki Y."/>
            <person name="Takenaka M."/>
            <person name="Takezawa D."/>
            <person name="Tomogane H."/>
            <person name="Tsuzuki M."/>
            <person name="Ueda T."/>
            <person name="Umeda M."/>
            <person name="Ward J.M."/>
            <person name="Watanabe Y."/>
            <person name="Yazaki K."/>
            <person name="Yokoyama R."/>
            <person name="Yoshitake Y."/>
            <person name="Yotsui I."/>
            <person name="Zachgo S."/>
            <person name="Schmutz J."/>
        </authorList>
    </citation>
    <scope>NUCLEOTIDE SEQUENCE [LARGE SCALE GENOMIC DNA]</scope>
    <source>
        <strain evidence="3">Tak-1</strain>
    </source>
</reference>
<dbReference type="PANTHER" id="PTHR34684">
    <property type="entry name" value="OS08G0192200 PROTEIN"/>
    <property type="match status" value="1"/>
</dbReference>
<name>A0A2R6X421_MARPO</name>
<feature type="compositionally biased region" description="Basic residues" evidence="1">
    <location>
        <begin position="199"/>
        <end position="208"/>
    </location>
</feature>
<protein>
    <submittedName>
        <fullName evidence="2">Uncharacterized protein</fullName>
    </submittedName>
</protein>
<feature type="compositionally biased region" description="Basic residues" evidence="1">
    <location>
        <begin position="224"/>
        <end position="236"/>
    </location>
</feature>
<keyword evidence="3" id="KW-1185">Reference proteome</keyword>
<evidence type="ECO:0000313" key="2">
    <source>
        <dbReference type="EMBL" id="PTQ40843.1"/>
    </source>
</evidence>
<dbReference type="EMBL" id="KZ772709">
    <property type="protein sequence ID" value="PTQ40843.1"/>
    <property type="molecule type" value="Genomic_DNA"/>
</dbReference>
<gene>
    <name evidence="2" type="ORF">MARPO_0037s0029</name>
</gene>
<accession>A0A2R6X421</accession>
<evidence type="ECO:0000313" key="3">
    <source>
        <dbReference type="Proteomes" id="UP000244005"/>
    </source>
</evidence>
<dbReference type="OrthoDB" id="552995at2759"/>
<feature type="region of interest" description="Disordered" evidence="1">
    <location>
        <begin position="90"/>
        <end position="111"/>
    </location>
</feature>
<dbReference type="PANTHER" id="PTHR34684:SF1">
    <property type="entry name" value="OS08G0192200 PROTEIN"/>
    <property type="match status" value="1"/>
</dbReference>
<feature type="compositionally biased region" description="Basic and acidic residues" evidence="1">
    <location>
        <begin position="100"/>
        <end position="111"/>
    </location>
</feature>
<organism evidence="2 3">
    <name type="scientific">Marchantia polymorpha</name>
    <name type="common">Common liverwort</name>
    <name type="synonym">Marchantia aquatica</name>
    <dbReference type="NCBI Taxonomy" id="3197"/>
    <lineage>
        <taxon>Eukaryota</taxon>
        <taxon>Viridiplantae</taxon>
        <taxon>Streptophyta</taxon>
        <taxon>Embryophyta</taxon>
        <taxon>Marchantiophyta</taxon>
        <taxon>Marchantiopsida</taxon>
        <taxon>Marchantiidae</taxon>
        <taxon>Marchantiales</taxon>
        <taxon>Marchantiaceae</taxon>
        <taxon>Marchantia</taxon>
    </lineage>
</organism>
<feature type="compositionally biased region" description="Basic residues" evidence="1">
    <location>
        <begin position="244"/>
        <end position="258"/>
    </location>
</feature>
<dbReference type="Proteomes" id="UP000244005">
    <property type="component" value="Unassembled WGS sequence"/>
</dbReference>
<feature type="region of interest" description="Disordered" evidence="1">
    <location>
        <begin position="180"/>
        <end position="258"/>
    </location>
</feature>